<dbReference type="InterPro" id="IPR003339">
    <property type="entry name" value="ABC/ECF_trnsptr_transmembrane"/>
</dbReference>
<evidence type="ECO:0000256" key="1">
    <source>
        <dbReference type="ARBA" id="ARBA00004141"/>
    </source>
</evidence>
<dbReference type="RefSeq" id="WP_101625191.1">
    <property type="nucleotide sequence ID" value="NZ_CP071591.1"/>
</dbReference>
<organism evidence="6 7">
    <name type="scientific">Bifidobacterium imperatoris</name>
    <dbReference type="NCBI Taxonomy" id="2020965"/>
    <lineage>
        <taxon>Bacteria</taxon>
        <taxon>Bacillati</taxon>
        <taxon>Actinomycetota</taxon>
        <taxon>Actinomycetes</taxon>
        <taxon>Bifidobacteriales</taxon>
        <taxon>Bifidobacteriaceae</taxon>
        <taxon>Bifidobacterium</taxon>
    </lineage>
</organism>
<evidence type="ECO:0000313" key="7">
    <source>
        <dbReference type="Proteomes" id="UP000663067"/>
    </source>
</evidence>
<accession>A0ABX7RY40</accession>
<dbReference type="Proteomes" id="UP000663067">
    <property type="component" value="Chromosome"/>
</dbReference>
<sequence>MAMHMPATNDTIIGRLNPITKIVAVFALGLCALAWPDFTLGLILVVLLFVAAVLARIQTDFAKIMFGFGIPVTIMLMFIQGLYSPKNHTVLMDFGFAQLGLEGVLYAAKVVVSLLVFLGSFYIMNKTTYVGSMVAALTSVGLSAKVGYLVLASLNVVPQMQRRMAVIQEAQSARGLDSSGGIISRIKAYVPLLGPVVMSSLTDAQERGMTLETRGFGIVGVKQTSYVQVTWHTIDKILNWIFAVMLIAVVAVSVCIRVGVLQSPIVWGGQ</sequence>
<dbReference type="PANTHER" id="PTHR33514">
    <property type="entry name" value="PROTEIN ABCI12, CHLOROPLASTIC"/>
    <property type="match status" value="1"/>
</dbReference>
<keyword evidence="4 5" id="KW-0472">Membrane</keyword>
<feature type="transmembrane region" description="Helical" evidence="5">
    <location>
        <begin position="103"/>
        <end position="123"/>
    </location>
</feature>
<dbReference type="Pfam" id="PF02361">
    <property type="entry name" value="CbiQ"/>
    <property type="match status" value="1"/>
</dbReference>
<protein>
    <submittedName>
        <fullName evidence="6">Energy-coupling factor transporter transmembrane protein EcfT</fullName>
    </submittedName>
</protein>
<feature type="transmembrane region" description="Helical" evidence="5">
    <location>
        <begin position="237"/>
        <end position="260"/>
    </location>
</feature>
<evidence type="ECO:0000256" key="2">
    <source>
        <dbReference type="ARBA" id="ARBA00022692"/>
    </source>
</evidence>
<dbReference type="EMBL" id="CP071591">
    <property type="protein sequence ID" value="QSY57019.1"/>
    <property type="molecule type" value="Genomic_DNA"/>
</dbReference>
<keyword evidence="7" id="KW-1185">Reference proteome</keyword>
<comment type="subcellular location">
    <subcellularLocation>
        <location evidence="1">Membrane</location>
        <topology evidence="1">Multi-pass membrane protein</topology>
    </subcellularLocation>
</comment>
<evidence type="ECO:0000313" key="6">
    <source>
        <dbReference type="EMBL" id="QSY57019.1"/>
    </source>
</evidence>
<evidence type="ECO:0000256" key="5">
    <source>
        <dbReference type="SAM" id="Phobius"/>
    </source>
</evidence>
<evidence type="ECO:0000256" key="3">
    <source>
        <dbReference type="ARBA" id="ARBA00022989"/>
    </source>
</evidence>
<evidence type="ECO:0000256" key="4">
    <source>
        <dbReference type="ARBA" id="ARBA00023136"/>
    </source>
</evidence>
<feature type="transmembrane region" description="Helical" evidence="5">
    <location>
        <begin position="41"/>
        <end position="57"/>
    </location>
</feature>
<keyword evidence="3 5" id="KW-1133">Transmembrane helix</keyword>
<name>A0ABX7RY40_9BIFI</name>
<keyword evidence="2 5" id="KW-0812">Transmembrane</keyword>
<reference evidence="6 7" key="1">
    <citation type="submission" date="2021-03" db="EMBL/GenBank/DDBJ databases">
        <title>Genome sequencing of Bifidobacterium imperatoris JCM 32708.</title>
        <authorList>
            <person name="Kim J."/>
        </authorList>
    </citation>
    <scope>NUCLEOTIDE SEQUENCE [LARGE SCALE GENOMIC DNA]</scope>
    <source>
        <strain evidence="6 7">JCM 32708</strain>
    </source>
</reference>
<gene>
    <name evidence="6" type="ORF">BLI708_07060</name>
</gene>
<feature type="transmembrane region" description="Helical" evidence="5">
    <location>
        <begin position="12"/>
        <end position="35"/>
    </location>
</feature>
<feature type="transmembrane region" description="Helical" evidence="5">
    <location>
        <begin position="64"/>
        <end position="83"/>
    </location>
</feature>
<dbReference type="CDD" id="cd16914">
    <property type="entry name" value="EcfT"/>
    <property type="match status" value="1"/>
</dbReference>
<proteinExistence type="predicted"/>
<dbReference type="PANTHER" id="PTHR33514:SF13">
    <property type="entry name" value="PROTEIN ABCI12, CHLOROPLASTIC"/>
    <property type="match status" value="1"/>
</dbReference>